<evidence type="ECO:0000313" key="1">
    <source>
        <dbReference type="EMBL" id="GHE68508.1"/>
    </source>
</evidence>
<evidence type="ECO:0000313" key="2">
    <source>
        <dbReference type="Proteomes" id="UP000603227"/>
    </source>
</evidence>
<reference evidence="1" key="2">
    <citation type="submission" date="2020-09" db="EMBL/GenBank/DDBJ databases">
        <authorList>
            <person name="Sun Q."/>
            <person name="Zhou Y."/>
        </authorList>
    </citation>
    <scope>NUCLEOTIDE SEQUENCE</scope>
    <source>
        <strain evidence="1">CGMCC 4.7403</strain>
    </source>
</reference>
<dbReference type="RefSeq" id="WP_229914489.1">
    <property type="nucleotide sequence ID" value="NZ_BNAT01000070.1"/>
</dbReference>
<reference evidence="1" key="1">
    <citation type="journal article" date="2014" name="Int. J. Syst. Evol. Microbiol.">
        <title>Complete genome sequence of Corynebacterium casei LMG S-19264T (=DSM 44701T), isolated from a smear-ripened cheese.</title>
        <authorList>
            <consortium name="US DOE Joint Genome Institute (JGI-PGF)"/>
            <person name="Walter F."/>
            <person name="Albersmeier A."/>
            <person name="Kalinowski J."/>
            <person name="Ruckert C."/>
        </authorList>
    </citation>
    <scope>NUCLEOTIDE SEQUENCE</scope>
    <source>
        <strain evidence="1">CGMCC 4.7403</strain>
    </source>
</reference>
<gene>
    <name evidence="1" type="ORF">GCM10017771_92250</name>
</gene>
<dbReference type="Proteomes" id="UP000603227">
    <property type="component" value="Unassembled WGS sequence"/>
</dbReference>
<comment type="caution">
    <text evidence="1">The sequence shown here is derived from an EMBL/GenBank/DDBJ whole genome shotgun (WGS) entry which is preliminary data.</text>
</comment>
<proteinExistence type="predicted"/>
<organism evidence="1 2">
    <name type="scientific">Streptomyces capitiformicae</name>
    <dbReference type="NCBI Taxonomy" id="2014920"/>
    <lineage>
        <taxon>Bacteria</taxon>
        <taxon>Bacillati</taxon>
        <taxon>Actinomycetota</taxon>
        <taxon>Actinomycetes</taxon>
        <taxon>Kitasatosporales</taxon>
        <taxon>Streptomycetaceae</taxon>
        <taxon>Streptomyces</taxon>
    </lineage>
</organism>
<name>A0A919DP83_9ACTN</name>
<protein>
    <submittedName>
        <fullName evidence="1">Uncharacterized protein</fullName>
    </submittedName>
</protein>
<keyword evidence="2" id="KW-1185">Reference proteome</keyword>
<dbReference type="AlphaFoldDB" id="A0A919DP83"/>
<accession>A0A919DP83</accession>
<sequence>MNVVVSASVCCSWDAVRMIVENAVTAVSDPAAEPLSDAVDAFMKASGAEVE</sequence>
<dbReference type="EMBL" id="BNAT01000070">
    <property type="protein sequence ID" value="GHE68508.1"/>
    <property type="molecule type" value="Genomic_DNA"/>
</dbReference>